<sequence>MINRLRHCTEWIRNISEKIPKQRLILLLSLIVGILSGFAAVILKNMVFFMTRLLIRSLDIHSVSIVYFAFPFFGLVMTVLFVRLVLKEKRLQGITRILYAISKKSSKLKLQDTYSSLVASTLTVGSGGSVGLESPIVLSGSAIGSNISRFFRLNYKTTTLLLGCGAAGATAGIFSAPVAAVVFALEILMIDLTTWSIIPLLISAVAGTAVSWLFLRDGAAFSFTVMDPLVIHNLPFYILLGLITGVISLYFVKGTKKIENWIDLLGKVYIVYDIKLKRFRRKQTAGKYSGTIRQLVIGGTILGIIIFLLPPLYGEGYEALNMILTGQSHELVNSSFFYGTQKNIYLLITFLFLVMIFKVIAMAITTGSGGVGGIFAPSLFMGGVSGYIIATVFNMFPFFSVSNKNFVVAGMAGVLAGVMHAPLTAIFLITETTGGYNLFLPITLTAAFSFVVSKLAEPNSIYTDRLAKRGELITHNKDKAVLTLLQTNDLIETDFIPIYTDYTLRNLVESFTASKRNIFPVIDHNSILKGIVYIDNIRPQLFETSLYDTTLISDLMTSVPICIEVNTRMEKVMDIFETTQSWNLPVVDKGKYVGFLSKSKIFSAYRNQLQDFYD</sequence>
<accession>A0A4Y8LAN6</accession>
<dbReference type="PANTHER" id="PTHR43427:SF6">
    <property type="entry name" value="CHLORIDE CHANNEL PROTEIN CLC-E"/>
    <property type="match status" value="1"/>
</dbReference>
<feature type="transmembrane region" description="Helical" evidence="11">
    <location>
        <begin position="379"/>
        <end position="400"/>
    </location>
</feature>
<evidence type="ECO:0000256" key="3">
    <source>
        <dbReference type="ARBA" id="ARBA00022692"/>
    </source>
</evidence>
<evidence type="ECO:0000256" key="4">
    <source>
        <dbReference type="ARBA" id="ARBA00022989"/>
    </source>
</evidence>
<evidence type="ECO:0000256" key="2">
    <source>
        <dbReference type="ARBA" id="ARBA00022448"/>
    </source>
</evidence>
<keyword evidence="4 11" id="KW-1133">Transmembrane helix</keyword>
<dbReference type="InterPro" id="IPR014743">
    <property type="entry name" value="Cl-channel_core"/>
</dbReference>
<dbReference type="InterPro" id="IPR046342">
    <property type="entry name" value="CBS_dom_sf"/>
</dbReference>
<keyword evidence="5" id="KW-0406">Ion transport</keyword>
<proteinExistence type="predicted"/>
<dbReference type="SUPFAM" id="SSF81340">
    <property type="entry name" value="Clc chloride channel"/>
    <property type="match status" value="1"/>
</dbReference>
<dbReference type="PRINTS" id="PR00762">
    <property type="entry name" value="CLCHANNEL"/>
</dbReference>
<dbReference type="Pfam" id="PF00571">
    <property type="entry name" value="CBS"/>
    <property type="match status" value="1"/>
</dbReference>
<gene>
    <name evidence="13" type="ORF">E2605_00070</name>
</gene>
<reference evidence="13 14" key="1">
    <citation type="submission" date="2019-03" db="EMBL/GenBank/DDBJ databases">
        <title>San Antonio Military Medical Center submission to MRSN (WRAIR), pending publication.</title>
        <authorList>
            <person name="Blyth D.M."/>
            <person name="Mccarthy S.L."/>
            <person name="Schall S.E."/>
            <person name="Stam J.A."/>
            <person name="Ong A.C."/>
            <person name="Mcgann P.T."/>
        </authorList>
    </citation>
    <scope>NUCLEOTIDE SEQUENCE [LARGE SCALE GENOMIC DNA]</scope>
    <source>
        <strain evidence="13 14">MRSN571793</strain>
    </source>
</reference>
<feature type="transmembrane region" description="Helical" evidence="11">
    <location>
        <begin position="63"/>
        <end position="86"/>
    </location>
</feature>
<dbReference type="GO" id="GO:0034707">
    <property type="term" value="C:chloride channel complex"/>
    <property type="evidence" value="ECO:0007669"/>
    <property type="project" value="UniProtKB-KW"/>
</dbReference>
<dbReference type="CDD" id="cd00400">
    <property type="entry name" value="Voltage_gated_ClC"/>
    <property type="match status" value="1"/>
</dbReference>
<keyword evidence="10" id="KW-0129">CBS domain</keyword>
<feature type="transmembrane region" description="Helical" evidence="11">
    <location>
        <begin position="344"/>
        <end position="367"/>
    </location>
</feature>
<evidence type="ECO:0000256" key="7">
    <source>
        <dbReference type="ARBA" id="ARBA00023173"/>
    </source>
</evidence>
<evidence type="ECO:0000256" key="8">
    <source>
        <dbReference type="ARBA" id="ARBA00023214"/>
    </source>
</evidence>
<evidence type="ECO:0000256" key="11">
    <source>
        <dbReference type="SAM" id="Phobius"/>
    </source>
</evidence>
<feature type="transmembrane region" description="Helical" evidence="11">
    <location>
        <begin position="159"/>
        <end position="185"/>
    </location>
</feature>
<dbReference type="AlphaFoldDB" id="A0A4Y8LAN6"/>
<dbReference type="Gene3D" id="1.10.3080.10">
    <property type="entry name" value="Clc chloride channel"/>
    <property type="match status" value="1"/>
</dbReference>
<keyword evidence="6 11" id="KW-0472">Membrane</keyword>
<dbReference type="Proteomes" id="UP000297861">
    <property type="component" value="Unassembled WGS sequence"/>
</dbReference>
<evidence type="ECO:0000259" key="12">
    <source>
        <dbReference type="PROSITE" id="PS51371"/>
    </source>
</evidence>
<dbReference type="PANTHER" id="PTHR43427">
    <property type="entry name" value="CHLORIDE CHANNEL PROTEIN CLC-E"/>
    <property type="match status" value="1"/>
</dbReference>
<dbReference type="GO" id="GO:0005254">
    <property type="term" value="F:chloride channel activity"/>
    <property type="evidence" value="ECO:0007669"/>
    <property type="project" value="UniProtKB-KW"/>
</dbReference>
<dbReference type="InterPro" id="IPR000644">
    <property type="entry name" value="CBS_dom"/>
</dbReference>
<evidence type="ECO:0000313" key="14">
    <source>
        <dbReference type="Proteomes" id="UP000297861"/>
    </source>
</evidence>
<keyword evidence="7" id="KW-0869">Chloride channel</keyword>
<dbReference type="SUPFAM" id="SSF54631">
    <property type="entry name" value="CBS-domain pair"/>
    <property type="match status" value="1"/>
</dbReference>
<evidence type="ECO:0000256" key="10">
    <source>
        <dbReference type="PROSITE-ProRule" id="PRU00703"/>
    </source>
</evidence>
<dbReference type="STRING" id="1121485.GCA_000426485_00775"/>
<feature type="transmembrane region" description="Helical" evidence="11">
    <location>
        <begin position="197"/>
        <end position="215"/>
    </location>
</feature>
<protein>
    <submittedName>
        <fullName evidence="13">Chloride channel protein</fullName>
    </submittedName>
</protein>
<evidence type="ECO:0000256" key="1">
    <source>
        <dbReference type="ARBA" id="ARBA00004141"/>
    </source>
</evidence>
<evidence type="ECO:0000256" key="6">
    <source>
        <dbReference type="ARBA" id="ARBA00023136"/>
    </source>
</evidence>
<evidence type="ECO:0000256" key="9">
    <source>
        <dbReference type="ARBA" id="ARBA00023303"/>
    </source>
</evidence>
<feature type="domain" description="CBS" evidence="12">
    <location>
        <begin position="556"/>
        <end position="612"/>
    </location>
</feature>
<feature type="transmembrane region" description="Helical" evidence="11">
    <location>
        <begin position="295"/>
        <end position="313"/>
    </location>
</feature>
<feature type="transmembrane region" description="Helical" evidence="11">
    <location>
        <begin position="436"/>
        <end position="456"/>
    </location>
</feature>
<keyword evidence="3 11" id="KW-0812">Transmembrane</keyword>
<feature type="transmembrane region" description="Helical" evidence="11">
    <location>
        <begin position="236"/>
        <end position="252"/>
    </location>
</feature>
<dbReference type="EMBL" id="SOML01000001">
    <property type="protein sequence ID" value="TFD98512.1"/>
    <property type="molecule type" value="Genomic_DNA"/>
</dbReference>
<feature type="transmembrane region" description="Helical" evidence="11">
    <location>
        <begin position="406"/>
        <end position="429"/>
    </location>
</feature>
<keyword evidence="8" id="KW-0868">Chloride</keyword>
<keyword evidence="14" id="KW-1185">Reference proteome</keyword>
<dbReference type="InterPro" id="IPR050368">
    <property type="entry name" value="ClC-type_chloride_channel"/>
</dbReference>
<name>A0A4Y8LAN6_9BACT</name>
<dbReference type="Gene3D" id="3.10.580.10">
    <property type="entry name" value="CBS-domain"/>
    <property type="match status" value="1"/>
</dbReference>
<dbReference type="Pfam" id="PF00654">
    <property type="entry name" value="Voltage_CLC"/>
    <property type="match status" value="1"/>
</dbReference>
<dbReference type="PROSITE" id="PS51371">
    <property type="entry name" value="CBS"/>
    <property type="match status" value="1"/>
</dbReference>
<dbReference type="RefSeq" id="WP_026625015.1">
    <property type="nucleotide sequence ID" value="NZ_JAWZLG010000034.1"/>
</dbReference>
<evidence type="ECO:0000256" key="5">
    <source>
        <dbReference type="ARBA" id="ARBA00023065"/>
    </source>
</evidence>
<comment type="subcellular location">
    <subcellularLocation>
        <location evidence="1">Membrane</location>
        <topology evidence="1">Multi-pass membrane protein</topology>
    </subcellularLocation>
</comment>
<organism evidence="13 14">
    <name type="scientific">Dysgonomonas capnocytophagoides</name>
    <dbReference type="NCBI Taxonomy" id="45254"/>
    <lineage>
        <taxon>Bacteria</taxon>
        <taxon>Pseudomonadati</taxon>
        <taxon>Bacteroidota</taxon>
        <taxon>Bacteroidia</taxon>
        <taxon>Bacteroidales</taxon>
        <taxon>Dysgonomonadaceae</taxon>
        <taxon>Dysgonomonas</taxon>
    </lineage>
</organism>
<feature type="transmembrane region" description="Helical" evidence="11">
    <location>
        <begin position="24"/>
        <end position="43"/>
    </location>
</feature>
<dbReference type="InterPro" id="IPR001807">
    <property type="entry name" value="ClC"/>
</dbReference>
<keyword evidence="9" id="KW-0407">Ion channel</keyword>
<comment type="caution">
    <text evidence="13">The sequence shown here is derived from an EMBL/GenBank/DDBJ whole genome shotgun (WGS) entry which is preliminary data.</text>
</comment>
<dbReference type="OrthoDB" id="9812438at2"/>
<keyword evidence="2" id="KW-0813">Transport</keyword>
<evidence type="ECO:0000313" key="13">
    <source>
        <dbReference type="EMBL" id="TFD98512.1"/>
    </source>
</evidence>